<keyword evidence="3" id="KW-1185">Reference proteome</keyword>
<dbReference type="PANTHER" id="PTHR33994">
    <property type="entry name" value="OS04G0515000 PROTEIN"/>
    <property type="match status" value="1"/>
</dbReference>
<evidence type="ECO:0000313" key="3">
    <source>
        <dbReference type="Proteomes" id="UP000823388"/>
    </source>
</evidence>
<comment type="caution">
    <text evidence="2">The sequence shown here is derived from an EMBL/GenBank/DDBJ whole genome shotgun (WGS) entry which is preliminary data.</text>
</comment>
<reference evidence="2" key="1">
    <citation type="submission" date="2020-05" db="EMBL/GenBank/DDBJ databases">
        <title>WGS assembly of Panicum virgatum.</title>
        <authorList>
            <person name="Lovell J.T."/>
            <person name="Jenkins J."/>
            <person name="Shu S."/>
            <person name="Juenger T.E."/>
            <person name="Schmutz J."/>
        </authorList>
    </citation>
    <scope>NUCLEOTIDE SEQUENCE</scope>
    <source>
        <strain evidence="2">AP13</strain>
    </source>
</reference>
<dbReference type="EMBL" id="CM029046">
    <property type="protein sequence ID" value="KAG2590533.1"/>
    <property type="molecule type" value="Genomic_DNA"/>
</dbReference>
<protein>
    <submittedName>
        <fullName evidence="2">Uncharacterized protein</fullName>
    </submittedName>
</protein>
<dbReference type="Proteomes" id="UP000823388">
    <property type="component" value="Chromosome 5N"/>
</dbReference>
<organism evidence="2 3">
    <name type="scientific">Panicum virgatum</name>
    <name type="common">Blackwell switchgrass</name>
    <dbReference type="NCBI Taxonomy" id="38727"/>
    <lineage>
        <taxon>Eukaryota</taxon>
        <taxon>Viridiplantae</taxon>
        <taxon>Streptophyta</taxon>
        <taxon>Embryophyta</taxon>
        <taxon>Tracheophyta</taxon>
        <taxon>Spermatophyta</taxon>
        <taxon>Magnoliopsida</taxon>
        <taxon>Liliopsida</taxon>
        <taxon>Poales</taxon>
        <taxon>Poaceae</taxon>
        <taxon>PACMAD clade</taxon>
        <taxon>Panicoideae</taxon>
        <taxon>Panicodae</taxon>
        <taxon>Paniceae</taxon>
        <taxon>Panicinae</taxon>
        <taxon>Panicum</taxon>
        <taxon>Panicum sect. Hiantes</taxon>
    </lineage>
</organism>
<dbReference type="PANTHER" id="PTHR33994:SF17">
    <property type="entry name" value="OS01G0655600 PROTEIN"/>
    <property type="match status" value="1"/>
</dbReference>
<dbReference type="AlphaFoldDB" id="A0A8T0S142"/>
<evidence type="ECO:0000313" key="2">
    <source>
        <dbReference type="EMBL" id="KAG2590533.1"/>
    </source>
</evidence>
<name>A0A8T0S142_PANVG</name>
<keyword evidence="1" id="KW-1133">Transmembrane helix</keyword>
<feature type="transmembrane region" description="Helical" evidence="1">
    <location>
        <begin position="41"/>
        <end position="66"/>
    </location>
</feature>
<proteinExistence type="predicted"/>
<gene>
    <name evidence="2" type="ORF">PVAP13_5NG408340</name>
</gene>
<accession>A0A8T0S142</accession>
<keyword evidence="1" id="KW-0812">Transmembrane</keyword>
<keyword evidence="1" id="KW-0472">Membrane</keyword>
<sequence length="164" mass="18041">MLCQANSAACGNVAYNDDQWQYGPHSKSTPSRKCNTCWRTYFIVVFLLIIVTSSIPWVIVFARVAASMVVPTLFIRLVGVEGLDSRASPSEPLAFHLAIDADGVAQRYHSCGGGGNSMLRVSYHGMILAWGHVPGFRIHGGGGTWWEEGLRCHHRRQGRGRRAA</sequence>
<evidence type="ECO:0000256" key="1">
    <source>
        <dbReference type="SAM" id="Phobius"/>
    </source>
</evidence>